<organism evidence="1 2">
    <name type="scientific">Goodea atripinnis</name>
    <dbReference type="NCBI Taxonomy" id="208336"/>
    <lineage>
        <taxon>Eukaryota</taxon>
        <taxon>Metazoa</taxon>
        <taxon>Chordata</taxon>
        <taxon>Craniata</taxon>
        <taxon>Vertebrata</taxon>
        <taxon>Euteleostomi</taxon>
        <taxon>Actinopterygii</taxon>
        <taxon>Neopterygii</taxon>
        <taxon>Teleostei</taxon>
        <taxon>Neoteleostei</taxon>
        <taxon>Acanthomorphata</taxon>
        <taxon>Ovalentaria</taxon>
        <taxon>Atherinomorphae</taxon>
        <taxon>Cyprinodontiformes</taxon>
        <taxon>Goodeidae</taxon>
        <taxon>Goodea</taxon>
    </lineage>
</organism>
<dbReference type="EMBL" id="JAHRIO010077225">
    <property type="protein sequence ID" value="MEQ2183538.1"/>
    <property type="molecule type" value="Genomic_DNA"/>
</dbReference>
<gene>
    <name evidence="1" type="ORF">GOODEAATRI_033669</name>
</gene>
<protein>
    <submittedName>
        <fullName evidence="1">Uncharacterized protein</fullName>
    </submittedName>
</protein>
<accession>A0ABV0PJA6</accession>
<reference evidence="1 2" key="1">
    <citation type="submission" date="2021-06" db="EMBL/GenBank/DDBJ databases">
        <authorList>
            <person name="Palmer J.M."/>
        </authorList>
    </citation>
    <scope>NUCLEOTIDE SEQUENCE [LARGE SCALE GENOMIC DNA]</scope>
    <source>
        <strain evidence="1 2">GA_2019</strain>
        <tissue evidence="1">Muscle</tissue>
    </source>
</reference>
<evidence type="ECO:0000313" key="2">
    <source>
        <dbReference type="Proteomes" id="UP001476798"/>
    </source>
</evidence>
<proteinExistence type="predicted"/>
<feature type="non-terminal residue" evidence="1">
    <location>
        <position position="109"/>
    </location>
</feature>
<evidence type="ECO:0000313" key="1">
    <source>
        <dbReference type="EMBL" id="MEQ2183538.1"/>
    </source>
</evidence>
<sequence length="109" mass="12288">MLRRSRHFFSTVMSKLQYGFDIQFAPGATLLFEGEKDHLFPSTSHFLLESDFFLVAGRMIGHWFLHGGPCIGGLSTAIIHVLFGGSPEEATTDLKDCADHDIRETLKWM</sequence>
<dbReference type="Proteomes" id="UP001476798">
    <property type="component" value="Unassembled WGS sequence"/>
</dbReference>
<keyword evidence="2" id="KW-1185">Reference proteome</keyword>
<comment type="caution">
    <text evidence="1">The sequence shown here is derived from an EMBL/GenBank/DDBJ whole genome shotgun (WGS) entry which is preliminary data.</text>
</comment>
<name>A0ABV0PJA6_9TELE</name>